<dbReference type="PANTHER" id="PTHR32502">
    <property type="entry name" value="N-ACETYLGALACTOSAMINE PERMEASE II COMPONENT-RELATED"/>
    <property type="match status" value="1"/>
</dbReference>
<proteinExistence type="predicted"/>
<dbReference type="GO" id="GO:0005886">
    <property type="term" value="C:plasma membrane"/>
    <property type="evidence" value="ECO:0007669"/>
    <property type="project" value="TreeGrafter"/>
</dbReference>
<dbReference type="InterPro" id="IPR004704">
    <property type="entry name" value="PTS_IID_man"/>
</dbReference>
<keyword evidence="3" id="KW-1185">Reference proteome</keyword>
<reference evidence="2 3" key="1">
    <citation type="submission" date="2019-12" db="EMBL/GenBank/DDBJ databases">
        <authorList>
            <person name="Yang R."/>
        </authorList>
    </citation>
    <scope>NUCLEOTIDE SEQUENCE [LARGE SCALE GENOMIC DNA]</scope>
    <source>
        <strain evidence="2 3">DONG20-135</strain>
    </source>
</reference>
<dbReference type="GO" id="GO:0009401">
    <property type="term" value="P:phosphoenolpyruvate-dependent sugar phosphotransferase system"/>
    <property type="evidence" value="ECO:0007669"/>
    <property type="project" value="InterPro"/>
</dbReference>
<keyword evidence="1" id="KW-1133">Transmembrane helix</keyword>
<evidence type="ECO:0000313" key="3">
    <source>
        <dbReference type="Proteomes" id="UP000434036"/>
    </source>
</evidence>
<keyword evidence="1" id="KW-0472">Membrane</keyword>
<dbReference type="PANTHER" id="PTHR32502:SF26">
    <property type="entry name" value="PHOSPHOTRANSFERASE SYSTEM SUGAR-SPECIFIC EIID COMPONENT"/>
    <property type="match status" value="1"/>
</dbReference>
<feature type="transmembrane region" description="Helical" evidence="1">
    <location>
        <begin position="261"/>
        <end position="278"/>
    </location>
</feature>
<name>A0A6N8UA48_9FIRM</name>
<organism evidence="2 3">
    <name type="scientific">Copranaerobaculum intestinale</name>
    <dbReference type="NCBI Taxonomy" id="2692629"/>
    <lineage>
        <taxon>Bacteria</taxon>
        <taxon>Bacillati</taxon>
        <taxon>Bacillota</taxon>
        <taxon>Erysipelotrichia</taxon>
        <taxon>Erysipelotrichales</taxon>
        <taxon>Erysipelotrichaceae</taxon>
        <taxon>Copranaerobaculum</taxon>
    </lineage>
</organism>
<evidence type="ECO:0000313" key="2">
    <source>
        <dbReference type="EMBL" id="MXQ74355.1"/>
    </source>
</evidence>
<feature type="transmembrane region" description="Helical" evidence="1">
    <location>
        <begin position="115"/>
        <end position="136"/>
    </location>
</feature>
<dbReference type="InterPro" id="IPR050303">
    <property type="entry name" value="GatZ_KbaZ_carbometab"/>
</dbReference>
<comment type="caution">
    <text evidence="2">The sequence shown here is derived from an EMBL/GenBank/DDBJ whole genome shotgun (WGS) entry which is preliminary data.</text>
</comment>
<feature type="transmembrane region" description="Helical" evidence="1">
    <location>
        <begin position="229"/>
        <end position="249"/>
    </location>
</feature>
<dbReference type="EMBL" id="WUUQ01000006">
    <property type="protein sequence ID" value="MXQ74355.1"/>
    <property type="molecule type" value="Genomic_DNA"/>
</dbReference>
<gene>
    <name evidence="2" type="ORF">GSF08_10510</name>
</gene>
<sequence>MLNMSTENKQLLSKKAIRRAYWDWMFWNLSVQNFERMEGPGIVKMLADVREELYPNDVKAQQEMMQRHTIFFNTEPFLGCIVPGIVLGMEAEKARGGDVSEEFINAIKTALMGPFAGIGDSLLPGTLCPILLSIAMGLSKNGEITGPLFYIFVFLGIMLPLTWFLFNYGCKAGANAAQMVLANGIKDKVTKAAEIIGLVVVGAVTASYAKVNIGFVYASGKMKIDLNSIINSILPGLPVLLTAFLGYYLMVKKKWSVNRMMLFFLIVAIIGYVTTILAV</sequence>
<accession>A0A6N8UA48</accession>
<reference evidence="2 3" key="2">
    <citation type="submission" date="2020-01" db="EMBL/GenBank/DDBJ databases">
        <title>Clostridiaceae sp. nov. isolated from the gut of human by culturomics.</title>
        <authorList>
            <person name="Chang Y."/>
        </authorList>
    </citation>
    <scope>NUCLEOTIDE SEQUENCE [LARGE SCALE GENOMIC DNA]</scope>
    <source>
        <strain evidence="2 3">DONG20-135</strain>
    </source>
</reference>
<dbReference type="Proteomes" id="UP000434036">
    <property type="component" value="Unassembled WGS sequence"/>
</dbReference>
<dbReference type="AlphaFoldDB" id="A0A6N8UA48"/>
<keyword evidence="1" id="KW-0812">Transmembrane</keyword>
<protein>
    <submittedName>
        <fullName evidence="2">PTS system mannose/fructose/sorbose family transporter subunit IID</fullName>
    </submittedName>
</protein>
<dbReference type="Pfam" id="PF03613">
    <property type="entry name" value="EIID-AGA"/>
    <property type="match status" value="1"/>
</dbReference>
<feature type="transmembrane region" description="Helical" evidence="1">
    <location>
        <begin position="148"/>
        <end position="168"/>
    </location>
</feature>
<dbReference type="PROSITE" id="PS51108">
    <property type="entry name" value="PTS_EIID"/>
    <property type="match status" value="1"/>
</dbReference>
<feature type="transmembrane region" description="Helical" evidence="1">
    <location>
        <begin position="189"/>
        <end position="209"/>
    </location>
</feature>
<evidence type="ECO:0000256" key="1">
    <source>
        <dbReference type="SAM" id="Phobius"/>
    </source>
</evidence>